<feature type="chain" id="PRO_5035243884" description="beta-N-acetylhexosaminidase" evidence="9">
    <location>
        <begin position="23"/>
        <end position="606"/>
    </location>
</feature>
<evidence type="ECO:0000256" key="7">
    <source>
        <dbReference type="ARBA" id="ARBA00023295"/>
    </source>
</evidence>
<dbReference type="InterPro" id="IPR029018">
    <property type="entry name" value="Hex-like_dom2"/>
</dbReference>
<evidence type="ECO:0000313" key="12">
    <source>
        <dbReference type="EMBL" id="KAG7159964.1"/>
    </source>
</evidence>
<dbReference type="SUPFAM" id="SSF51445">
    <property type="entry name" value="(Trans)glycosidases"/>
    <property type="match status" value="1"/>
</dbReference>
<dbReference type="InterPro" id="IPR017853">
    <property type="entry name" value="GH"/>
</dbReference>
<comment type="caution">
    <text evidence="12">The sequence shown here is derived from an EMBL/GenBank/DDBJ whole genome shotgun (WGS) entry which is preliminary data.</text>
</comment>
<keyword evidence="4 9" id="KW-0732">Signal</keyword>
<keyword evidence="5" id="KW-0378">Hydrolase</keyword>
<evidence type="ECO:0000256" key="2">
    <source>
        <dbReference type="ARBA" id="ARBA00006285"/>
    </source>
</evidence>
<dbReference type="Gene3D" id="3.20.20.80">
    <property type="entry name" value="Glycosidases"/>
    <property type="match status" value="1"/>
</dbReference>
<dbReference type="GO" id="GO:0030203">
    <property type="term" value="P:glycosaminoglycan metabolic process"/>
    <property type="evidence" value="ECO:0007669"/>
    <property type="project" value="TreeGrafter"/>
</dbReference>
<dbReference type="PANTHER" id="PTHR22600">
    <property type="entry name" value="BETA-HEXOSAMINIDASE"/>
    <property type="match status" value="1"/>
</dbReference>
<dbReference type="SUPFAM" id="SSF55545">
    <property type="entry name" value="beta-N-acetylhexosaminidase-like domain"/>
    <property type="match status" value="1"/>
</dbReference>
<dbReference type="GO" id="GO:0016231">
    <property type="term" value="F:beta-N-acetylglucosaminidase activity"/>
    <property type="evidence" value="ECO:0007669"/>
    <property type="project" value="TreeGrafter"/>
</dbReference>
<dbReference type="GO" id="GO:0005886">
    <property type="term" value="C:plasma membrane"/>
    <property type="evidence" value="ECO:0007669"/>
    <property type="project" value="TreeGrafter"/>
</dbReference>
<feature type="domain" description="Glycoside hydrolase family 20 catalytic" evidence="10">
    <location>
        <begin position="217"/>
        <end position="555"/>
    </location>
</feature>
<proteinExistence type="inferred from homology"/>
<comment type="similarity">
    <text evidence="2">Belongs to the glycosyl hydrolase 20 family.</text>
</comment>
<evidence type="ECO:0000256" key="3">
    <source>
        <dbReference type="ARBA" id="ARBA00012663"/>
    </source>
</evidence>
<dbReference type="Pfam" id="PF00728">
    <property type="entry name" value="Glyco_hydro_20"/>
    <property type="match status" value="1"/>
</dbReference>
<gene>
    <name evidence="12" type="primary">Hexc-L5</name>
    <name evidence="12" type="ORF">Hamer_G017406</name>
</gene>
<dbReference type="PANTHER" id="PTHR22600:SF26">
    <property type="entry name" value="BETA-N-ACETYLHEXOSAMINIDASE"/>
    <property type="match status" value="1"/>
</dbReference>
<dbReference type="EMBL" id="JAHLQT010031743">
    <property type="protein sequence ID" value="KAG7159964.1"/>
    <property type="molecule type" value="Genomic_DNA"/>
</dbReference>
<dbReference type="Gene3D" id="3.30.379.10">
    <property type="entry name" value="Chitobiase/beta-hexosaminidase domain 2-like"/>
    <property type="match status" value="1"/>
</dbReference>
<name>A0A8J5MQG9_HOMAM</name>
<dbReference type="InterPro" id="IPR015883">
    <property type="entry name" value="Glyco_hydro_20_cat"/>
</dbReference>
<evidence type="ECO:0000256" key="6">
    <source>
        <dbReference type="ARBA" id="ARBA00023180"/>
    </source>
</evidence>
<keyword evidence="7" id="KW-0326">Glycosidase</keyword>
<dbReference type="EC" id="3.2.1.52" evidence="3"/>
<keyword evidence="6" id="KW-0325">Glycoprotein</keyword>
<feature type="non-terminal residue" evidence="12">
    <location>
        <position position="606"/>
    </location>
</feature>
<evidence type="ECO:0000256" key="8">
    <source>
        <dbReference type="PIRSR" id="PIRSR001093-1"/>
    </source>
</evidence>
<dbReference type="FunFam" id="3.20.20.80:FF:000063">
    <property type="entry name" value="Beta-hexosaminidase"/>
    <property type="match status" value="1"/>
</dbReference>
<organism evidence="12 13">
    <name type="scientific">Homarus americanus</name>
    <name type="common">American lobster</name>
    <dbReference type="NCBI Taxonomy" id="6706"/>
    <lineage>
        <taxon>Eukaryota</taxon>
        <taxon>Metazoa</taxon>
        <taxon>Ecdysozoa</taxon>
        <taxon>Arthropoda</taxon>
        <taxon>Crustacea</taxon>
        <taxon>Multicrustacea</taxon>
        <taxon>Malacostraca</taxon>
        <taxon>Eumalacostraca</taxon>
        <taxon>Eucarida</taxon>
        <taxon>Decapoda</taxon>
        <taxon>Pleocyemata</taxon>
        <taxon>Astacidea</taxon>
        <taxon>Nephropoidea</taxon>
        <taxon>Nephropidae</taxon>
        <taxon>Homarus</taxon>
    </lineage>
</organism>
<feature type="signal peptide" evidence="9">
    <location>
        <begin position="1"/>
        <end position="22"/>
    </location>
</feature>
<keyword evidence="13" id="KW-1185">Reference proteome</keyword>
<accession>A0A8J5MQG9</accession>
<feature type="domain" description="Beta-hexosaminidase eukaryotic type N-terminal" evidence="11">
    <location>
        <begin position="66"/>
        <end position="193"/>
    </location>
</feature>
<dbReference type="Proteomes" id="UP000747542">
    <property type="component" value="Unassembled WGS sequence"/>
</dbReference>
<evidence type="ECO:0000256" key="9">
    <source>
        <dbReference type="SAM" id="SignalP"/>
    </source>
</evidence>
<feature type="active site" description="Proton donor" evidence="8">
    <location>
        <position position="382"/>
    </location>
</feature>
<protein>
    <recommendedName>
        <fullName evidence="3">beta-N-acetylhexosaminidase</fullName>
        <ecNumber evidence="3">3.2.1.52</ecNumber>
    </recommendedName>
</protein>
<dbReference type="InterPro" id="IPR029019">
    <property type="entry name" value="HEX_eukaryotic_N"/>
</dbReference>
<sequence length="606" mass="68239">MMRNLAVMSLLLGILLASPVAAFFSLPSPWGYRCESGRCIKEVNNGIAVLVTLNQCKLTCGPFGVLWPQPQTAKLGADVVEFLPTNVFLTPLITDEVLPLLLEAFDIFKGNLEKHHPHYSSGSAPWSSHWSPSSAVHGVEVKVQVQGVETFLTLHTNESYELHIHTDGDKTTATIIAPNFFGARHALETLTQLVEYHENRGTLMIVRTASVYDAPAFKYRGLLLDTSRNFFSVAAIERTLDTMAANKLNTFHWHITDTHSFPLYLESLPNMAFYGAYTPSQIYHPHDVRHLVQYARVRGIRIVPELDAPAHVGNGWQWGETHGLGKLAVCVNKEPWESYCLEPPCGQLNLANPNLYTVMAKIYKELAQVFSPVDLFHFGGDEVNLNCWNTTEEITSWMTANNNSLDVDAYYDQWGVFQEKAYQLLTTVNKAVQVTGILWTSGLTGKERVERYLSNSKYIIQIWTKGSDPVIAELLRKNYRVIFSNSDSWYLDCGAADWVAKGNNWCSPYKGWQVVYDNSPHDIARNLTGSPHSDLVLGGEAALWSEQIDEASMDAKPAETRFIHHRQRLVKRGVQADRIQPEWCYQNDGACRRQQPLLPVLENCLP</sequence>
<evidence type="ECO:0000256" key="4">
    <source>
        <dbReference type="ARBA" id="ARBA00022729"/>
    </source>
</evidence>
<dbReference type="GO" id="GO:0005975">
    <property type="term" value="P:carbohydrate metabolic process"/>
    <property type="evidence" value="ECO:0007669"/>
    <property type="project" value="InterPro"/>
</dbReference>
<evidence type="ECO:0000259" key="11">
    <source>
        <dbReference type="Pfam" id="PF14845"/>
    </source>
</evidence>
<evidence type="ECO:0000313" key="13">
    <source>
        <dbReference type="Proteomes" id="UP000747542"/>
    </source>
</evidence>
<dbReference type="InterPro" id="IPR025705">
    <property type="entry name" value="Beta_hexosaminidase_sua/sub"/>
</dbReference>
<reference evidence="12" key="1">
    <citation type="journal article" date="2021" name="Sci. Adv.">
        <title>The American lobster genome reveals insights on longevity, neural, and immune adaptations.</title>
        <authorList>
            <person name="Polinski J.M."/>
            <person name="Zimin A.V."/>
            <person name="Clark K.F."/>
            <person name="Kohn A.B."/>
            <person name="Sadowski N."/>
            <person name="Timp W."/>
            <person name="Ptitsyn A."/>
            <person name="Khanna P."/>
            <person name="Romanova D.Y."/>
            <person name="Williams P."/>
            <person name="Greenwood S.J."/>
            <person name="Moroz L.L."/>
            <person name="Walt D.R."/>
            <person name="Bodnar A.G."/>
        </authorList>
    </citation>
    <scope>NUCLEOTIDE SEQUENCE</scope>
    <source>
        <strain evidence="12">GMGI-L3</strain>
    </source>
</reference>
<dbReference type="PIRSF" id="PIRSF001093">
    <property type="entry name" value="B-hxosamndse_ab_euk"/>
    <property type="match status" value="1"/>
</dbReference>
<dbReference type="CDD" id="cd06562">
    <property type="entry name" value="GH20_HexA_HexB-like"/>
    <property type="match status" value="1"/>
</dbReference>
<comment type="catalytic activity">
    <reaction evidence="1">
        <text>Hydrolysis of terminal non-reducing N-acetyl-D-hexosamine residues in N-acetyl-beta-D-hexosaminides.</text>
        <dbReference type="EC" id="3.2.1.52"/>
    </reaction>
</comment>
<evidence type="ECO:0000256" key="5">
    <source>
        <dbReference type="ARBA" id="ARBA00022801"/>
    </source>
</evidence>
<dbReference type="AlphaFoldDB" id="A0A8J5MQG9"/>
<evidence type="ECO:0000259" key="10">
    <source>
        <dbReference type="Pfam" id="PF00728"/>
    </source>
</evidence>
<dbReference type="PRINTS" id="PR00738">
    <property type="entry name" value="GLHYDRLASE20"/>
</dbReference>
<evidence type="ECO:0000256" key="1">
    <source>
        <dbReference type="ARBA" id="ARBA00001231"/>
    </source>
</evidence>
<dbReference type="Pfam" id="PF14845">
    <property type="entry name" value="Glycohydro_20b2"/>
    <property type="match status" value="1"/>
</dbReference>